<feature type="binding site" evidence="1">
    <location>
        <position position="91"/>
    </location>
    <ligand>
        <name>Mg(2+)</name>
        <dbReference type="ChEBI" id="CHEBI:18420"/>
        <label>1</label>
        <note>catalytic</note>
    </ligand>
</feature>
<name>A0A3E0IPF0_9STAP</name>
<dbReference type="GO" id="GO:0046872">
    <property type="term" value="F:metal ion binding"/>
    <property type="evidence" value="ECO:0007669"/>
    <property type="project" value="UniProtKB-KW"/>
</dbReference>
<feature type="binding site" evidence="1">
    <location>
        <position position="89"/>
    </location>
    <ligand>
        <name>Mg(2+)</name>
        <dbReference type="ChEBI" id="CHEBI:18420"/>
        <label>1</label>
        <note>catalytic</note>
    </ligand>
</feature>
<dbReference type="AlphaFoldDB" id="A0A3E0IPF0"/>
<dbReference type="GO" id="GO:0008934">
    <property type="term" value="F:inositol monophosphate 1-phosphatase activity"/>
    <property type="evidence" value="ECO:0007669"/>
    <property type="project" value="TreeGrafter"/>
</dbReference>
<comment type="caution">
    <text evidence="2">The sequence shown here is derived from an EMBL/GenBank/DDBJ whole genome shotgun (WGS) entry which is preliminary data.</text>
</comment>
<dbReference type="SUPFAM" id="SSF56655">
    <property type="entry name" value="Carbohydrate phosphatase"/>
    <property type="match status" value="1"/>
</dbReference>
<dbReference type="Gene3D" id="3.30.540.10">
    <property type="entry name" value="Fructose-1,6-Bisphosphatase, subunit A, domain 1"/>
    <property type="match status" value="1"/>
</dbReference>
<dbReference type="Gene3D" id="3.40.190.80">
    <property type="match status" value="1"/>
</dbReference>
<dbReference type="EMBL" id="QKXQ01000320">
    <property type="protein sequence ID" value="REH95060.1"/>
    <property type="molecule type" value="Genomic_DNA"/>
</dbReference>
<feature type="binding site" evidence="1">
    <location>
        <position position="71"/>
    </location>
    <ligand>
        <name>Mg(2+)</name>
        <dbReference type="ChEBI" id="CHEBI:18420"/>
        <label>1</label>
        <note>catalytic</note>
    </ligand>
</feature>
<evidence type="ECO:0000313" key="3">
    <source>
        <dbReference type="Proteomes" id="UP000256562"/>
    </source>
</evidence>
<keyword evidence="1" id="KW-0479">Metal-binding</keyword>
<reference evidence="2 3" key="1">
    <citation type="journal article" date="2018" name="Vet. Microbiol.">
        <title>Characterisation of Staphylococcus felis isolated from cats using whole genome sequencing.</title>
        <authorList>
            <person name="Worthing K."/>
            <person name="Pang S."/>
            <person name="Trott D.J."/>
            <person name="Abraham S."/>
            <person name="Coombs G.W."/>
            <person name="Jordan D."/>
            <person name="McIntyre L."/>
            <person name="Davies M.R."/>
            <person name="Norris J."/>
        </authorList>
    </citation>
    <scope>NUCLEOTIDE SEQUENCE [LARGE SCALE GENOMIC DNA]</scope>
    <source>
        <strain evidence="2 3">F9</strain>
    </source>
</reference>
<comment type="cofactor">
    <cofactor evidence="1">
        <name>Mg(2+)</name>
        <dbReference type="ChEBI" id="CHEBI:18420"/>
    </cofactor>
</comment>
<dbReference type="Pfam" id="PF00459">
    <property type="entry name" value="Inositol_P"/>
    <property type="match status" value="1"/>
</dbReference>
<dbReference type="CDD" id="cd01637">
    <property type="entry name" value="IMPase_like"/>
    <property type="match status" value="1"/>
</dbReference>
<dbReference type="PRINTS" id="PR00377">
    <property type="entry name" value="IMPHPHTASES"/>
</dbReference>
<evidence type="ECO:0000313" key="2">
    <source>
        <dbReference type="EMBL" id="REH95060.1"/>
    </source>
</evidence>
<dbReference type="OrthoDB" id="9772456at2"/>
<feature type="binding site" evidence="1">
    <location>
        <position position="210"/>
    </location>
    <ligand>
        <name>Mg(2+)</name>
        <dbReference type="ChEBI" id="CHEBI:18420"/>
        <label>1</label>
        <note>catalytic</note>
    </ligand>
</feature>
<dbReference type="GO" id="GO:0006020">
    <property type="term" value="P:inositol metabolic process"/>
    <property type="evidence" value="ECO:0007669"/>
    <property type="project" value="TreeGrafter"/>
</dbReference>
<dbReference type="RefSeq" id="WP_116094393.1">
    <property type="nucleotide sequence ID" value="NZ_QKXN01000062.1"/>
</dbReference>
<dbReference type="InterPro" id="IPR000760">
    <property type="entry name" value="Inositol_monophosphatase-like"/>
</dbReference>
<dbReference type="PANTHER" id="PTHR20854">
    <property type="entry name" value="INOSITOL MONOPHOSPHATASE"/>
    <property type="match status" value="1"/>
</dbReference>
<proteinExistence type="predicted"/>
<dbReference type="Proteomes" id="UP000256562">
    <property type="component" value="Unassembled WGS sequence"/>
</dbReference>
<evidence type="ECO:0000256" key="1">
    <source>
        <dbReference type="PIRSR" id="PIRSR600760-2"/>
    </source>
</evidence>
<accession>A0A3E0IPF0</accession>
<protein>
    <submittedName>
        <fullName evidence="2">Inositol monophosphatase</fullName>
    </submittedName>
</protein>
<dbReference type="PANTHER" id="PTHR20854:SF4">
    <property type="entry name" value="INOSITOL-1-MONOPHOSPHATASE-RELATED"/>
    <property type="match status" value="1"/>
</dbReference>
<dbReference type="GO" id="GO:0007165">
    <property type="term" value="P:signal transduction"/>
    <property type="evidence" value="ECO:0007669"/>
    <property type="project" value="TreeGrafter"/>
</dbReference>
<organism evidence="2 3">
    <name type="scientific">Staphylococcus felis</name>
    <dbReference type="NCBI Taxonomy" id="46127"/>
    <lineage>
        <taxon>Bacteria</taxon>
        <taxon>Bacillati</taxon>
        <taxon>Bacillota</taxon>
        <taxon>Bacilli</taxon>
        <taxon>Bacillales</taxon>
        <taxon>Staphylococcaceae</taxon>
        <taxon>Staphylococcus</taxon>
    </lineage>
</organism>
<gene>
    <name evidence="2" type="ORF">DOS83_06795</name>
</gene>
<keyword evidence="1" id="KW-0460">Magnesium</keyword>
<feature type="binding site" evidence="1">
    <location>
        <position position="92"/>
    </location>
    <ligand>
        <name>Mg(2+)</name>
        <dbReference type="ChEBI" id="CHEBI:18420"/>
        <label>1</label>
        <note>catalytic</note>
    </ligand>
</feature>
<sequence>MISEEQLHTIDNHIRDWLKGLDELMPSLISDLKTDTKSSRFDLVTNVDETIEARFEAFLKTHYPDHQLYGEEFHHQTDTLKTGHTWVIDPIDGTANLVKQLNDFCVILGYFIDGQPVLSYIYDYARQHIYKAVRGYGAFVNGEKIEPAVSKPLKDMIVSFNNKVMNDQTIHALLDQSFGYRLIGACGLDSIRVITGQFGAHIHTNAKPWDIGAQFLFAHELGLKMTNFKREGIDFTQGGPFIISNPGCYDEILDILNSDGGYQKV</sequence>